<evidence type="ECO:0000313" key="2">
    <source>
        <dbReference type="Proteomes" id="UP001055879"/>
    </source>
</evidence>
<dbReference type="Proteomes" id="UP001055879">
    <property type="component" value="Linkage Group LG03"/>
</dbReference>
<keyword evidence="2" id="KW-1185">Reference proteome</keyword>
<evidence type="ECO:0000313" key="1">
    <source>
        <dbReference type="EMBL" id="KAI3746320.1"/>
    </source>
</evidence>
<accession>A0ACB9DIS6</accession>
<sequence>MRALVLFIFEMVAVVLRRVVVNFKQIRPKDHKEDGLYKFVVSDEPNDSQGGVACEFMRFRFVNNTGISLMAFKSRGSDGCSLLRHSTSTRCALFSNLKLHLIPSLSNLSLSL</sequence>
<gene>
    <name evidence="1" type="ORF">L6452_08748</name>
</gene>
<organism evidence="1 2">
    <name type="scientific">Arctium lappa</name>
    <name type="common">Greater burdock</name>
    <name type="synonym">Lappa major</name>
    <dbReference type="NCBI Taxonomy" id="4217"/>
    <lineage>
        <taxon>Eukaryota</taxon>
        <taxon>Viridiplantae</taxon>
        <taxon>Streptophyta</taxon>
        <taxon>Embryophyta</taxon>
        <taxon>Tracheophyta</taxon>
        <taxon>Spermatophyta</taxon>
        <taxon>Magnoliopsida</taxon>
        <taxon>eudicotyledons</taxon>
        <taxon>Gunneridae</taxon>
        <taxon>Pentapetalae</taxon>
        <taxon>asterids</taxon>
        <taxon>campanulids</taxon>
        <taxon>Asterales</taxon>
        <taxon>Asteraceae</taxon>
        <taxon>Carduoideae</taxon>
        <taxon>Cardueae</taxon>
        <taxon>Arctiinae</taxon>
        <taxon>Arctium</taxon>
    </lineage>
</organism>
<dbReference type="EMBL" id="CM042049">
    <property type="protein sequence ID" value="KAI3746320.1"/>
    <property type="molecule type" value="Genomic_DNA"/>
</dbReference>
<reference evidence="1 2" key="2">
    <citation type="journal article" date="2022" name="Mol. Ecol. Resour.">
        <title>The genomes of chicory, endive, great burdock and yacon provide insights into Asteraceae paleo-polyploidization history and plant inulin production.</title>
        <authorList>
            <person name="Fan W."/>
            <person name="Wang S."/>
            <person name="Wang H."/>
            <person name="Wang A."/>
            <person name="Jiang F."/>
            <person name="Liu H."/>
            <person name="Zhao H."/>
            <person name="Xu D."/>
            <person name="Zhang Y."/>
        </authorList>
    </citation>
    <scope>NUCLEOTIDE SEQUENCE [LARGE SCALE GENOMIC DNA]</scope>
    <source>
        <strain evidence="2">cv. Niubang</strain>
    </source>
</reference>
<name>A0ACB9DIS6_ARCLA</name>
<proteinExistence type="predicted"/>
<reference evidence="2" key="1">
    <citation type="journal article" date="2022" name="Mol. Ecol. Resour.">
        <title>The genomes of chicory, endive, great burdock and yacon provide insights into Asteraceae palaeo-polyploidization history and plant inulin production.</title>
        <authorList>
            <person name="Fan W."/>
            <person name="Wang S."/>
            <person name="Wang H."/>
            <person name="Wang A."/>
            <person name="Jiang F."/>
            <person name="Liu H."/>
            <person name="Zhao H."/>
            <person name="Xu D."/>
            <person name="Zhang Y."/>
        </authorList>
    </citation>
    <scope>NUCLEOTIDE SEQUENCE [LARGE SCALE GENOMIC DNA]</scope>
    <source>
        <strain evidence="2">cv. Niubang</strain>
    </source>
</reference>
<comment type="caution">
    <text evidence="1">The sequence shown here is derived from an EMBL/GenBank/DDBJ whole genome shotgun (WGS) entry which is preliminary data.</text>
</comment>
<protein>
    <submittedName>
        <fullName evidence="1">Uncharacterized protein</fullName>
    </submittedName>
</protein>